<sequence length="77" mass="8867">MIGLTSLKAPRNKRSETETSRKLPGRFILRSPKQPPASSHMRHCGEQRREPLNAKPSFPRTDTHARRRNVHCPDNLN</sequence>
<evidence type="ECO:0000313" key="3">
    <source>
        <dbReference type="Proteomes" id="UP001152622"/>
    </source>
</evidence>
<keyword evidence="3" id="KW-1185">Reference proteome</keyword>
<accession>A0A9Q1IZT4</accession>
<evidence type="ECO:0000313" key="2">
    <source>
        <dbReference type="EMBL" id="KAJ8359610.1"/>
    </source>
</evidence>
<gene>
    <name evidence="2" type="ORF">SKAU_G00161350</name>
</gene>
<feature type="compositionally biased region" description="Basic and acidic residues" evidence="1">
    <location>
        <begin position="43"/>
        <end position="52"/>
    </location>
</feature>
<comment type="caution">
    <text evidence="2">The sequence shown here is derived from an EMBL/GenBank/DDBJ whole genome shotgun (WGS) entry which is preliminary data.</text>
</comment>
<organism evidence="2 3">
    <name type="scientific">Synaphobranchus kaupii</name>
    <name type="common">Kaup's arrowtooth eel</name>
    <dbReference type="NCBI Taxonomy" id="118154"/>
    <lineage>
        <taxon>Eukaryota</taxon>
        <taxon>Metazoa</taxon>
        <taxon>Chordata</taxon>
        <taxon>Craniata</taxon>
        <taxon>Vertebrata</taxon>
        <taxon>Euteleostomi</taxon>
        <taxon>Actinopterygii</taxon>
        <taxon>Neopterygii</taxon>
        <taxon>Teleostei</taxon>
        <taxon>Anguilliformes</taxon>
        <taxon>Synaphobranchidae</taxon>
        <taxon>Synaphobranchus</taxon>
    </lineage>
</organism>
<feature type="region of interest" description="Disordered" evidence="1">
    <location>
        <begin position="1"/>
        <end position="77"/>
    </location>
</feature>
<proteinExistence type="predicted"/>
<dbReference type="EMBL" id="JAINUF010000005">
    <property type="protein sequence ID" value="KAJ8359610.1"/>
    <property type="molecule type" value="Genomic_DNA"/>
</dbReference>
<protein>
    <submittedName>
        <fullName evidence="2">Uncharacterized protein</fullName>
    </submittedName>
</protein>
<name>A0A9Q1IZT4_SYNKA</name>
<reference evidence="2" key="1">
    <citation type="journal article" date="2023" name="Science">
        <title>Genome structures resolve the early diversification of teleost fishes.</title>
        <authorList>
            <person name="Parey E."/>
            <person name="Louis A."/>
            <person name="Montfort J."/>
            <person name="Bouchez O."/>
            <person name="Roques C."/>
            <person name="Iampietro C."/>
            <person name="Lluch J."/>
            <person name="Castinel A."/>
            <person name="Donnadieu C."/>
            <person name="Desvignes T."/>
            <person name="Floi Bucao C."/>
            <person name="Jouanno E."/>
            <person name="Wen M."/>
            <person name="Mejri S."/>
            <person name="Dirks R."/>
            <person name="Jansen H."/>
            <person name="Henkel C."/>
            <person name="Chen W.J."/>
            <person name="Zahm M."/>
            <person name="Cabau C."/>
            <person name="Klopp C."/>
            <person name="Thompson A.W."/>
            <person name="Robinson-Rechavi M."/>
            <person name="Braasch I."/>
            <person name="Lecointre G."/>
            <person name="Bobe J."/>
            <person name="Postlethwait J.H."/>
            <person name="Berthelot C."/>
            <person name="Roest Crollius H."/>
            <person name="Guiguen Y."/>
        </authorList>
    </citation>
    <scope>NUCLEOTIDE SEQUENCE</scope>
    <source>
        <strain evidence="2">WJC10195</strain>
    </source>
</reference>
<dbReference type="AlphaFoldDB" id="A0A9Q1IZT4"/>
<dbReference type="Proteomes" id="UP001152622">
    <property type="component" value="Chromosome 5"/>
</dbReference>
<evidence type="ECO:0000256" key="1">
    <source>
        <dbReference type="SAM" id="MobiDB-lite"/>
    </source>
</evidence>